<dbReference type="AlphaFoldDB" id="A0A936ZEB9"/>
<comment type="caution">
    <text evidence="2">The sequence shown here is derived from an EMBL/GenBank/DDBJ whole genome shotgun (WGS) entry which is preliminary data.</text>
</comment>
<evidence type="ECO:0000313" key="3">
    <source>
        <dbReference type="Proteomes" id="UP000605848"/>
    </source>
</evidence>
<reference evidence="2" key="1">
    <citation type="submission" date="2021-01" db="EMBL/GenBank/DDBJ databases">
        <title>Microvirga sp.</title>
        <authorList>
            <person name="Kim M.K."/>
        </authorList>
    </citation>
    <scope>NUCLEOTIDE SEQUENCE</scope>
    <source>
        <strain evidence="2">5420S-16</strain>
    </source>
</reference>
<evidence type="ECO:0000313" key="2">
    <source>
        <dbReference type="EMBL" id="MBL0404210.1"/>
    </source>
</evidence>
<feature type="compositionally biased region" description="Basic and acidic residues" evidence="1">
    <location>
        <begin position="1"/>
        <end position="24"/>
    </location>
</feature>
<proteinExistence type="predicted"/>
<dbReference type="Proteomes" id="UP000605848">
    <property type="component" value="Unassembled WGS sequence"/>
</dbReference>
<organism evidence="2 3">
    <name type="scientific">Microvirga aerilata</name>
    <dbReference type="NCBI Taxonomy" id="670292"/>
    <lineage>
        <taxon>Bacteria</taxon>
        <taxon>Pseudomonadati</taxon>
        <taxon>Pseudomonadota</taxon>
        <taxon>Alphaproteobacteria</taxon>
        <taxon>Hyphomicrobiales</taxon>
        <taxon>Methylobacteriaceae</taxon>
        <taxon>Microvirga</taxon>
    </lineage>
</organism>
<feature type="region of interest" description="Disordered" evidence="1">
    <location>
        <begin position="1"/>
        <end position="40"/>
    </location>
</feature>
<keyword evidence="3" id="KW-1185">Reference proteome</keyword>
<sequence length="120" mass="12808">MADRKAPHSLKDQTADQIRNEQRGGIDSPIDPNQDGGIEGNATLRRVWSQPGGEAYNYRQGLTGQTSKAGMDGHDELTAAETPDATKHLSDASLSPDDKDATAEAIERMTAVNGKDESEG</sequence>
<protein>
    <submittedName>
        <fullName evidence="2">Uncharacterized protein</fullName>
    </submittedName>
</protein>
<evidence type="ECO:0000256" key="1">
    <source>
        <dbReference type="SAM" id="MobiDB-lite"/>
    </source>
</evidence>
<name>A0A936ZEB9_9HYPH</name>
<gene>
    <name evidence="2" type="ORF">JKG68_09550</name>
</gene>
<dbReference type="RefSeq" id="WP_202058635.1">
    <property type="nucleotide sequence ID" value="NZ_JAEQMY010000010.1"/>
</dbReference>
<dbReference type="EMBL" id="JAEQMY010000010">
    <property type="protein sequence ID" value="MBL0404210.1"/>
    <property type="molecule type" value="Genomic_DNA"/>
</dbReference>
<accession>A0A936ZEB9</accession>
<feature type="region of interest" description="Disordered" evidence="1">
    <location>
        <begin position="54"/>
        <end position="74"/>
    </location>
</feature>